<dbReference type="PANTHER" id="PTHR10724">
    <property type="entry name" value="30S RIBOSOMAL PROTEIN S1"/>
    <property type="match status" value="1"/>
</dbReference>
<evidence type="ECO:0000313" key="6">
    <source>
        <dbReference type="EMBL" id="USR89866.1"/>
    </source>
</evidence>
<dbReference type="SUPFAM" id="SSF50249">
    <property type="entry name" value="Nucleic acid-binding proteins"/>
    <property type="match status" value="3"/>
</dbReference>
<keyword evidence="7" id="KW-1185">Reference proteome</keyword>
<dbReference type="InterPro" id="IPR012340">
    <property type="entry name" value="NA-bd_OB-fold"/>
</dbReference>
<evidence type="ECO:0000256" key="4">
    <source>
        <dbReference type="SAM" id="MobiDB-lite"/>
    </source>
</evidence>
<dbReference type="RefSeq" id="WP_252661154.1">
    <property type="nucleotide sequence ID" value="NZ_CP098611.1"/>
</dbReference>
<protein>
    <submittedName>
        <fullName evidence="6">S1 RNA-binding domain-containing protein</fullName>
    </submittedName>
</protein>
<dbReference type="PRINTS" id="PR00681">
    <property type="entry name" value="RIBOSOMALS1"/>
</dbReference>
<name>A0ABY5ALP8_9CYAN</name>
<sequence length="309" mass="34522">MTAQSRSNRDLPFSMEDFAKALDGHDTIPEKGQLVTGKVFQHDANGVYVDIGGKSHGFLPLKEVSAELVTDLEDVLPLNQEREFLVIRGANAEGQVTLSIRQIEIKETWDTLNQFQETGETVEVEVTGTNRGGVVVDVRGLRGFIPRSHLVERHNLDALVGQRLTVTLLDVNPDDEKLVCSHRQAAKASRMRYLVAGELVEGTVANIKPYGVFVELGGVTGLLHIKQISKARIPDLDNLFEEGQPLKVIVTEIDEWKNRISLSMKELESYPGEVLEKFQEVMDNAEERFSHHQSEEESPETNSPETPQE</sequence>
<accession>A0ABY5ALP8</accession>
<dbReference type="EMBL" id="CP098611">
    <property type="protein sequence ID" value="USR89866.1"/>
    <property type="molecule type" value="Genomic_DNA"/>
</dbReference>
<comment type="similarity">
    <text evidence="1">Belongs to the bacterial ribosomal protein bS1 family.</text>
</comment>
<dbReference type="SMART" id="SM00316">
    <property type="entry name" value="S1"/>
    <property type="match status" value="3"/>
</dbReference>
<organism evidence="6 7">
    <name type="scientific">Phormidium yuhuli AB48</name>
    <dbReference type="NCBI Taxonomy" id="2940671"/>
    <lineage>
        <taxon>Bacteria</taxon>
        <taxon>Bacillati</taxon>
        <taxon>Cyanobacteriota</taxon>
        <taxon>Cyanophyceae</taxon>
        <taxon>Oscillatoriophycideae</taxon>
        <taxon>Oscillatoriales</taxon>
        <taxon>Oscillatoriaceae</taxon>
        <taxon>Phormidium</taxon>
        <taxon>Phormidium yuhuli</taxon>
    </lineage>
</organism>
<dbReference type="Gene3D" id="2.40.50.140">
    <property type="entry name" value="Nucleic acid-binding proteins"/>
    <property type="match status" value="3"/>
</dbReference>
<feature type="compositionally biased region" description="Low complexity" evidence="4">
    <location>
        <begin position="300"/>
        <end position="309"/>
    </location>
</feature>
<evidence type="ECO:0000256" key="2">
    <source>
        <dbReference type="ARBA" id="ARBA00022980"/>
    </source>
</evidence>
<dbReference type="Pfam" id="PF00575">
    <property type="entry name" value="S1"/>
    <property type="match status" value="3"/>
</dbReference>
<dbReference type="InterPro" id="IPR050437">
    <property type="entry name" value="Ribos_protein_bS1-like"/>
</dbReference>
<reference evidence="6" key="1">
    <citation type="submission" date="2022-06" db="EMBL/GenBank/DDBJ databases">
        <title>Genome sequence of Phormidium yuhuli AB48 isolated from an industrial photobioreactor environment.</title>
        <authorList>
            <person name="Qiu Y."/>
            <person name="Noonan A.J.C."/>
            <person name="Dofher K."/>
            <person name="Koch M."/>
            <person name="Kieft B."/>
            <person name="Lin X."/>
            <person name="Ziels R.M."/>
            <person name="Hallam S.J."/>
        </authorList>
    </citation>
    <scope>NUCLEOTIDE SEQUENCE</scope>
    <source>
        <strain evidence="6">AB48</strain>
    </source>
</reference>
<feature type="compositionally biased region" description="Basic and acidic residues" evidence="4">
    <location>
        <begin position="285"/>
        <end position="295"/>
    </location>
</feature>
<evidence type="ECO:0000256" key="3">
    <source>
        <dbReference type="ARBA" id="ARBA00023274"/>
    </source>
</evidence>
<dbReference type="Proteomes" id="UP001056708">
    <property type="component" value="Chromosome"/>
</dbReference>
<gene>
    <name evidence="6" type="ORF">NEA10_13470</name>
</gene>
<dbReference type="InterPro" id="IPR003029">
    <property type="entry name" value="S1_domain"/>
</dbReference>
<feature type="domain" description="S1 motif" evidence="5">
    <location>
        <begin position="32"/>
        <end position="101"/>
    </location>
</feature>
<dbReference type="CDD" id="cd04465">
    <property type="entry name" value="S1_RPS1_repeat_ec2_hs2"/>
    <property type="match status" value="1"/>
</dbReference>
<dbReference type="InterPro" id="IPR035104">
    <property type="entry name" value="Ribosomal_protein_S1-like"/>
</dbReference>
<feature type="domain" description="S1 motif" evidence="5">
    <location>
        <begin position="119"/>
        <end position="183"/>
    </location>
</feature>
<keyword evidence="3" id="KW-0687">Ribonucleoprotein</keyword>
<evidence type="ECO:0000256" key="1">
    <source>
        <dbReference type="ARBA" id="ARBA00006767"/>
    </source>
</evidence>
<dbReference type="PROSITE" id="PS50126">
    <property type="entry name" value="S1"/>
    <property type="match status" value="3"/>
</dbReference>
<feature type="region of interest" description="Disordered" evidence="4">
    <location>
        <begin position="285"/>
        <end position="309"/>
    </location>
</feature>
<feature type="domain" description="S1 motif" evidence="5">
    <location>
        <begin position="197"/>
        <end position="265"/>
    </location>
</feature>
<dbReference type="PANTHER" id="PTHR10724:SF7">
    <property type="entry name" value="SMALL RIBOSOMAL SUBUNIT PROTEIN BS1C"/>
    <property type="match status" value="1"/>
</dbReference>
<keyword evidence="2" id="KW-0689">Ribosomal protein</keyword>
<dbReference type="CDD" id="cd05687">
    <property type="entry name" value="S1_RPS1_repeat_ec1_hs1"/>
    <property type="match status" value="1"/>
</dbReference>
<evidence type="ECO:0000313" key="7">
    <source>
        <dbReference type="Proteomes" id="UP001056708"/>
    </source>
</evidence>
<evidence type="ECO:0000259" key="5">
    <source>
        <dbReference type="PROSITE" id="PS50126"/>
    </source>
</evidence>
<proteinExistence type="inferred from homology"/>